<protein>
    <submittedName>
        <fullName evidence="4">DUF305 domain-containing protein</fullName>
    </submittedName>
</protein>
<dbReference type="Pfam" id="PF03713">
    <property type="entry name" value="DUF305"/>
    <property type="match status" value="1"/>
</dbReference>
<dbReference type="EMBL" id="JBHTLQ010000020">
    <property type="protein sequence ID" value="MFD1190999.1"/>
    <property type="molecule type" value="Genomic_DNA"/>
</dbReference>
<keyword evidence="2" id="KW-0732">Signal</keyword>
<feature type="domain" description="DUF305" evidence="3">
    <location>
        <begin position="48"/>
        <end position="142"/>
    </location>
</feature>
<reference evidence="5" key="1">
    <citation type="journal article" date="2019" name="Int. J. Syst. Evol. Microbiol.">
        <title>The Global Catalogue of Microorganisms (GCM) 10K type strain sequencing project: providing services to taxonomists for standard genome sequencing and annotation.</title>
        <authorList>
            <consortium name="The Broad Institute Genomics Platform"/>
            <consortium name="The Broad Institute Genome Sequencing Center for Infectious Disease"/>
            <person name="Wu L."/>
            <person name="Ma J."/>
        </authorList>
    </citation>
    <scope>NUCLEOTIDE SEQUENCE [LARGE SCALE GENOMIC DNA]</scope>
    <source>
        <strain evidence="5">CCUG 55074</strain>
    </source>
</reference>
<evidence type="ECO:0000313" key="4">
    <source>
        <dbReference type="EMBL" id="MFD1190999.1"/>
    </source>
</evidence>
<name>A0ABW3T1G9_9CAUL</name>
<keyword evidence="5" id="KW-1185">Reference proteome</keyword>
<sequence length="147" mass="15622">MAKVAPQCQDGTEKMRKTTTILAAIAALSVGAATASAQSNQGPMKGMDHSAMPGMKGMKGDHNMMAMNDYMAAIKKMDQAMMSAKGSTPDVTFARKMMAHHQGAIDMAQIQLRHGSDADAKMIAQQTIDENTKGKAELQAWLKAHGG</sequence>
<dbReference type="Proteomes" id="UP001597216">
    <property type="component" value="Unassembled WGS sequence"/>
</dbReference>
<evidence type="ECO:0000259" key="3">
    <source>
        <dbReference type="Pfam" id="PF03713"/>
    </source>
</evidence>
<dbReference type="Gene3D" id="1.20.1260.10">
    <property type="match status" value="1"/>
</dbReference>
<organism evidence="4 5">
    <name type="scientific">Phenylobacterium conjunctum</name>
    <dbReference type="NCBI Taxonomy" id="1298959"/>
    <lineage>
        <taxon>Bacteria</taxon>
        <taxon>Pseudomonadati</taxon>
        <taxon>Pseudomonadota</taxon>
        <taxon>Alphaproteobacteria</taxon>
        <taxon>Caulobacterales</taxon>
        <taxon>Caulobacteraceae</taxon>
        <taxon>Phenylobacterium</taxon>
    </lineage>
</organism>
<dbReference type="PANTHER" id="PTHR36933:SF1">
    <property type="entry name" value="SLL0788 PROTEIN"/>
    <property type="match status" value="1"/>
</dbReference>
<gene>
    <name evidence="4" type="ORF">ACFQ27_10445</name>
</gene>
<dbReference type="InterPro" id="IPR012347">
    <property type="entry name" value="Ferritin-like"/>
</dbReference>
<accession>A0ABW3T1G9</accession>
<evidence type="ECO:0000256" key="2">
    <source>
        <dbReference type="SAM" id="SignalP"/>
    </source>
</evidence>
<proteinExistence type="predicted"/>
<evidence type="ECO:0000313" key="5">
    <source>
        <dbReference type="Proteomes" id="UP001597216"/>
    </source>
</evidence>
<feature type="region of interest" description="Disordered" evidence="1">
    <location>
        <begin position="36"/>
        <end position="59"/>
    </location>
</feature>
<feature type="signal peptide" evidence="2">
    <location>
        <begin position="1"/>
        <end position="37"/>
    </location>
</feature>
<dbReference type="RefSeq" id="WP_377353546.1">
    <property type="nucleotide sequence ID" value="NZ_JBHTLQ010000020.1"/>
</dbReference>
<dbReference type="PANTHER" id="PTHR36933">
    <property type="entry name" value="SLL0788 PROTEIN"/>
    <property type="match status" value="1"/>
</dbReference>
<comment type="caution">
    <text evidence="4">The sequence shown here is derived from an EMBL/GenBank/DDBJ whole genome shotgun (WGS) entry which is preliminary data.</text>
</comment>
<evidence type="ECO:0000256" key="1">
    <source>
        <dbReference type="SAM" id="MobiDB-lite"/>
    </source>
</evidence>
<dbReference type="InterPro" id="IPR005183">
    <property type="entry name" value="DUF305_CopM-like"/>
</dbReference>
<feature type="chain" id="PRO_5045968665" evidence="2">
    <location>
        <begin position="38"/>
        <end position="147"/>
    </location>
</feature>